<evidence type="ECO:0000256" key="3">
    <source>
        <dbReference type="SAM" id="SignalP"/>
    </source>
</evidence>
<keyword evidence="2" id="KW-1133">Transmembrane helix</keyword>
<proteinExistence type="predicted"/>
<evidence type="ECO:0000313" key="5">
    <source>
        <dbReference type="Proteomes" id="UP000005237"/>
    </source>
</evidence>
<name>A0A8R1DP17_CAEJA</name>
<dbReference type="EnsemblMetazoa" id="CJA08226.1">
    <property type="protein sequence ID" value="CJA08226.1"/>
    <property type="gene ID" value="WBGene00127429"/>
</dbReference>
<dbReference type="PANTHER" id="PTHR35178">
    <property type="entry name" value="FOLATE RECEPTOR HOMOLOG-RELATED"/>
    <property type="match status" value="1"/>
</dbReference>
<feature type="region of interest" description="Disordered" evidence="1">
    <location>
        <begin position="245"/>
        <end position="264"/>
    </location>
</feature>
<keyword evidence="2" id="KW-0812">Transmembrane</keyword>
<accession>A0A8R1DP17</accession>
<evidence type="ECO:0000256" key="1">
    <source>
        <dbReference type="SAM" id="MobiDB-lite"/>
    </source>
</evidence>
<dbReference type="PANTHER" id="PTHR35178:SF1">
    <property type="entry name" value="CUB DOMAIN-CONTAINING PROTEIN-RELATED"/>
    <property type="match status" value="1"/>
</dbReference>
<keyword evidence="3" id="KW-0732">Signal</keyword>
<feature type="chain" id="PRO_5035855319" evidence="3">
    <location>
        <begin position="23"/>
        <end position="312"/>
    </location>
</feature>
<evidence type="ECO:0000256" key="2">
    <source>
        <dbReference type="SAM" id="Phobius"/>
    </source>
</evidence>
<reference evidence="4" key="2">
    <citation type="submission" date="2022-06" db="UniProtKB">
        <authorList>
            <consortium name="EnsemblMetazoa"/>
        </authorList>
    </citation>
    <scope>IDENTIFICATION</scope>
    <source>
        <strain evidence="4">DF5081</strain>
    </source>
</reference>
<dbReference type="Proteomes" id="UP000005237">
    <property type="component" value="Unassembled WGS sequence"/>
</dbReference>
<evidence type="ECO:0000313" key="4">
    <source>
        <dbReference type="EnsemblMetazoa" id="CJA08226.1"/>
    </source>
</evidence>
<keyword evidence="5" id="KW-1185">Reference proteome</keyword>
<feature type="signal peptide" evidence="3">
    <location>
        <begin position="1"/>
        <end position="22"/>
    </location>
</feature>
<keyword evidence="2" id="KW-0472">Membrane</keyword>
<sequence length="312" mass="35741">MSDDRLLRFMLFLIIAPFIVSSEKTIQCPQCVTGNFLSKQWLFQASEIGQSMGWVDQWSNTECRTGRFEMIECWSSCLTIIVEKDQRQNMGYKFDGMMMDCADELIHASPDLPQGVDYTSFKGDEVYSAIRMDHNITYKFSTQSAVNAEAAVRDVLLMNLPLTKIENFKDMDIFSQVIYGFGTVVLLIIALYLIYGIYIFLCKIPREHRPKSEKKIRTFFRKGDKDEVTVELNESGSAENIYTTAEDIETPSVPKNDQSEKKEELFDVEKKDEELYKTSQEAVPVNKDNKVTEHNEKKIPTVQAFLEGGTAV</sequence>
<organism evidence="4 5">
    <name type="scientific">Caenorhabditis japonica</name>
    <dbReference type="NCBI Taxonomy" id="281687"/>
    <lineage>
        <taxon>Eukaryota</taxon>
        <taxon>Metazoa</taxon>
        <taxon>Ecdysozoa</taxon>
        <taxon>Nematoda</taxon>
        <taxon>Chromadorea</taxon>
        <taxon>Rhabditida</taxon>
        <taxon>Rhabditina</taxon>
        <taxon>Rhabditomorpha</taxon>
        <taxon>Rhabditoidea</taxon>
        <taxon>Rhabditidae</taxon>
        <taxon>Peloderinae</taxon>
        <taxon>Caenorhabditis</taxon>
    </lineage>
</organism>
<feature type="transmembrane region" description="Helical" evidence="2">
    <location>
        <begin position="177"/>
        <end position="201"/>
    </location>
</feature>
<protein>
    <submittedName>
        <fullName evidence="4">Uncharacterized protein</fullName>
    </submittedName>
</protein>
<reference evidence="5" key="1">
    <citation type="submission" date="2010-08" db="EMBL/GenBank/DDBJ databases">
        <authorList>
            <consortium name="Caenorhabditis japonica Sequencing Consortium"/>
            <person name="Wilson R.K."/>
        </authorList>
    </citation>
    <scope>NUCLEOTIDE SEQUENCE [LARGE SCALE GENOMIC DNA]</scope>
    <source>
        <strain evidence="5">DF5081</strain>
    </source>
</reference>
<dbReference type="AlphaFoldDB" id="A0A8R1DP17"/>